<proteinExistence type="predicted"/>
<comment type="caution">
    <text evidence="2">The sequence shown here is derived from an EMBL/GenBank/DDBJ whole genome shotgun (WGS) entry which is preliminary data.</text>
</comment>
<dbReference type="EMBL" id="PGTN01001105">
    <property type="protein sequence ID" value="PJF45424.1"/>
    <property type="molecule type" value="Genomic_DNA"/>
</dbReference>
<feature type="non-terminal residue" evidence="2">
    <location>
        <position position="1"/>
    </location>
</feature>
<accession>A0A2M8Q6M1</accession>
<sequence>PGSAATIGAITQGPFLRIGGLTGYGFFNGDLDDVRISNVARYSGAFTPPSTAHPADANTRALYRFDEGSGQTTSDASGNGYHLTLGASGGADSADPLWVASTAP</sequence>
<dbReference type="AlphaFoldDB" id="A0A2M8Q6M1"/>
<gene>
    <name evidence="2" type="ORF">CUN48_18955</name>
</gene>
<protein>
    <submittedName>
        <fullName evidence="2">Uncharacterized protein</fullName>
    </submittedName>
</protein>
<organism evidence="2 3">
    <name type="scientific">Candidatus Thermofonsia Clade 3 bacterium</name>
    <dbReference type="NCBI Taxonomy" id="2364212"/>
    <lineage>
        <taxon>Bacteria</taxon>
        <taxon>Bacillati</taxon>
        <taxon>Chloroflexota</taxon>
        <taxon>Candidatus Thermofontia</taxon>
        <taxon>Candidatus Thermofonsia Clade 3</taxon>
    </lineage>
</organism>
<name>A0A2M8Q6M1_9CHLR</name>
<dbReference type="Proteomes" id="UP000230790">
    <property type="component" value="Unassembled WGS sequence"/>
</dbReference>
<evidence type="ECO:0000313" key="3">
    <source>
        <dbReference type="Proteomes" id="UP000230790"/>
    </source>
</evidence>
<reference evidence="2 3" key="1">
    <citation type="submission" date="2017-11" db="EMBL/GenBank/DDBJ databases">
        <title>Evolution of Phototrophy in the Chloroflexi Phylum Driven by Horizontal Gene Transfer.</title>
        <authorList>
            <person name="Ward L.M."/>
            <person name="Hemp J."/>
            <person name="Shih P.M."/>
            <person name="Mcglynn S.E."/>
            <person name="Fischer W."/>
        </authorList>
    </citation>
    <scope>NUCLEOTIDE SEQUENCE [LARGE SCALE GENOMIC DNA]</scope>
    <source>
        <strain evidence="2">JP3_7</strain>
    </source>
</reference>
<evidence type="ECO:0000256" key="1">
    <source>
        <dbReference type="SAM" id="MobiDB-lite"/>
    </source>
</evidence>
<feature type="region of interest" description="Disordered" evidence="1">
    <location>
        <begin position="67"/>
        <end position="96"/>
    </location>
</feature>
<evidence type="ECO:0000313" key="2">
    <source>
        <dbReference type="EMBL" id="PJF45424.1"/>
    </source>
</evidence>
<dbReference type="Gene3D" id="2.60.120.200">
    <property type="match status" value="1"/>
</dbReference>